<feature type="transmembrane region" description="Helical" evidence="1">
    <location>
        <begin position="12"/>
        <end position="34"/>
    </location>
</feature>
<reference evidence="2 3" key="1">
    <citation type="submission" date="2020-08" db="EMBL/GenBank/DDBJ databases">
        <title>Genome public.</title>
        <authorList>
            <person name="Liu C."/>
            <person name="Sun Q."/>
        </authorList>
    </citation>
    <scope>NUCLEOTIDE SEQUENCE [LARGE SCALE GENOMIC DNA]</scope>
    <source>
        <strain evidence="2 3">NSJ-6</strain>
    </source>
</reference>
<evidence type="ECO:0000313" key="2">
    <source>
        <dbReference type="EMBL" id="MBC5629867.1"/>
    </source>
</evidence>
<dbReference type="PANTHER" id="PTHR38468">
    <property type="entry name" value="SLL0939 PROTEIN"/>
    <property type="match status" value="1"/>
</dbReference>
<comment type="caution">
    <text evidence="2">The sequence shown here is derived from an EMBL/GenBank/DDBJ whole genome shotgun (WGS) entry which is preliminary data.</text>
</comment>
<dbReference type="InterPro" id="IPR012427">
    <property type="entry name" value="DUF1622"/>
</dbReference>
<keyword evidence="1" id="KW-0812">Transmembrane</keyword>
<dbReference type="RefSeq" id="WP_032116849.1">
    <property type="nucleotide sequence ID" value="NZ_JACOOO010000031.1"/>
</dbReference>
<gene>
    <name evidence="2" type="ORF">H8S20_13375</name>
</gene>
<dbReference type="Proteomes" id="UP000596929">
    <property type="component" value="Unassembled WGS sequence"/>
</dbReference>
<keyword evidence="3" id="KW-1185">Reference proteome</keyword>
<keyword evidence="1" id="KW-1133">Transmembrane helix</keyword>
<dbReference type="PANTHER" id="PTHR38468:SF1">
    <property type="entry name" value="SLL0939 PROTEIN"/>
    <property type="match status" value="1"/>
</dbReference>
<evidence type="ECO:0000256" key="1">
    <source>
        <dbReference type="SAM" id="Phobius"/>
    </source>
</evidence>
<dbReference type="EMBL" id="JACOOO010000031">
    <property type="protein sequence ID" value="MBC5629867.1"/>
    <property type="molecule type" value="Genomic_DNA"/>
</dbReference>
<accession>A0ABR7DEJ1</accession>
<feature type="transmembrane region" description="Helical" evidence="1">
    <location>
        <begin position="80"/>
        <end position="99"/>
    </location>
</feature>
<dbReference type="Pfam" id="PF07784">
    <property type="entry name" value="DUF1622"/>
    <property type="match status" value="1"/>
</dbReference>
<organism evidence="2 3">
    <name type="scientific">Clostridium hominis</name>
    <dbReference type="NCBI Taxonomy" id="2763036"/>
    <lineage>
        <taxon>Bacteria</taxon>
        <taxon>Bacillati</taxon>
        <taxon>Bacillota</taxon>
        <taxon>Clostridia</taxon>
        <taxon>Eubacteriales</taxon>
        <taxon>Clostridiaceae</taxon>
        <taxon>Clostridium</taxon>
    </lineage>
</organism>
<proteinExistence type="predicted"/>
<protein>
    <submittedName>
        <fullName evidence="2">DUF1622 domain-containing protein</fullName>
    </submittedName>
</protein>
<keyword evidence="1" id="KW-0472">Membrane</keyword>
<sequence length="119" mass="13469">MLEHLMEQLIPLVIHLLEAMGVIVILVAGIKAFAQYVANMIGKRNYPIKIELGQALSLALEFKMGAEILKTVLVRTLDEMWILAAIIVVRTVLAIVIHWEVNAEKEHHKEEHKKVEEAV</sequence>
<name>A0ABR7DEJ1_9CLOT</name>
<evidence type="ECO:0000313" key="3">
    <source>
        <dbReference type="Proteomes" id="UP000596929"/>
    </source>
</evidence>